<keyword evidence="1" id="KW-0732">Signal</keyword>
<keyword evidence="3" id="KW-1185">Reference proteome</keyword>
<sequence>MLLLLASLLATSAPDHAHPSWMVGTWGWQNPGERGTDCGSDHDATYDRDGSYNFMDERGYWRIEGDRLIETMLSPGGTGDPALRGKPQVMRFVRVGKNALRILAPARGKLIKCPAG</sequence>
<evidence type="ECO:0000313" key="3">
    <source>
        <dbReference type="Proteomes" id="UP000306147"/>
    </source>
</evidence>
<protein>
    <submittedName>
        <fullName evidence="2">Uncharacterized protein</fullName>
    </submittedName>
</protein>
<feature type="signal peptide" evidence="1">
    <location>
        <begin position="1"/>
        <end position="17"/>
    </location>
</feature>
<dbReference type="EMBL" id="SRXT01000002">
    <property type="protein sequence ID" value="TGX55171.1"/>
    <property type="molecule type" value="Genomic_DNA"/>
</dbReference>
<feature type="chain" id="PRO_5020778591" evidence="1">
    <location>
        <begin position="18"/>
        <end position="116"/>
    </location>
</feature>
<organism evidence="2 3">
    <name type="scientific">Sphingomonas gei</name>
    <dbReference type="NCBI Taxonomy" id="1395960"/>
    <lineage>
        <taxon>Bacteria</taxon>
        <taxon>Pseudomonadati</taxon>
        <taxon>Pseudomonadota</taxon>
        <taxon>Alphaproteobacteria</taxon>
        <taxon>Sphingomonadales</taxon>
        <taxon>Sphingomonadaceae</taxon>
        <taxon>Sphingomonas</taxon>
    </lineage>
</organism>
<evidence type="ECO:0000256" key="1">
    <source>
        <dbReference type="SAM" id="SignalP"/>
    </source>
</evidence>
<comment type="caution">
    <text evidence="2">The sequence shown here is derived from an EMBL/GenBank/DDBJ whole genome shotgun (WGS) entry which is preliminary data.</text>
</comment>
<evidence type="ECO:0000313" key="2">
    <source>
        <dbReference type="EMBL" id="TGX55171.1"/>
    </source>
</evidence>
<dbReference type="OrthoDB" id="7570013at2"/>
<dbReference type="Proteomes" id="UP000306147">
    <property type="component" value="Unassembled WGS sequence"/>
</dbReference>
<dbReference type="RefSeq" id="WP_135963065.1">
    <property type="nucleotide sequence ID" value="NZ_SRXT01000002.1"/>
</dbReference>
<dbReference type="AlphaFoldDB" id="A0A4S1XGD7"/>
<accession>A0A4S1XGD7</accession>
<gene>
    <name evidence="2" type="ORF">E5A73_07035</name>
</gene>
<name>A0A4S1XGD7_9SPHN</name>
<proteinExistence type="predicted"/>
<reference evidence="2 3" key="1">
    <citation type="submission" date="2019-04" db="EMBL/GenBank/DDBJ databases">
        <title>Sphingomonas psychrotolerans sp. nov., isolated from soil in the Tianshan Mountains, Xinjiang, China.</title>
        <authorList>
            <person name="Luo Y."/>
            <person name="Sheng H."/>
        </authorList>
    </citation>
    <scope>NUCLEOTIDE SEQUENCE [LARGE SCALE GENOMIC DNA]</scope>
    <source>
        <strain evidence="2 3">ZFGT-11</strain>
    </source>
</reference>